<name>A0AB36P8E4_9FLAO</name>
<dbReference type="EMBL" id="FRBX01000004">
    <property type="protein sequence ID" value="SHM77918.1"/>
    <property type="molecule type" value="Genomic_DNA"/>
</dbReference>
<dbReference type="RefSeq" id="WP_073396153.1">
    <property type="nucleotide sequence ID" value="NZ_MUHB01000003.1"/>
</dbReference>
<evidence type="ECO:0008006" key="6">
    <source>
        <dbReference type="Google" id="ProtNLM"/>
    </source>
</evidence>
<evidence type="ECO:0000256" key="1">
    <source>
        <dbReference type="SAM" id="SignalP"/>
    </source>
</evidence>
<organism evidence="2 5">
    <name type="scientific">Flavobacterium pectinovorum</name>
    <dbReference type="NCBI Taxonomy" id="29533"/>
    <lineage>
        <taxon>Bacteria</taxon>
        <taxon>Pseudomonadati</taxon>
        <taxon>Bacteroidota</taxon>
        <taxon>Flavobacteriia</taxon>
        <taxon>Flavobacteriales</taxon>
        <taxon>Flavobacteriaceae</taxon>
        <taxon>Flavobacterium</taxon>
    </lineage>
</organism>
<keyword evidence="1" id="KW-0732">Signal</keyword>
<feature type="chain" id="PRO_5044342084" description="DUF4412 domain-containing protein" evidence="1">
    <location>
        <begin position="26"/>
        <end position="237"/>
    </location>
</feature>
<reference evidence="3 4" key="2">
    <citation type="submission" date="2016-11" db="EMBL/GenBank/DDBJ databases">
        <authorList>
            <person name="Varghese N."/>
            <person name="Submissions S."/>
        </authorList>
    </citation>
    <scope>NUCLEOTIDE SEQUENCE [LARGE SCALE GENOMIC DNA]</scope>
    <source>
        <strain evidence="3 4">DSM 6368</strain>
    </source>
</reference>
<feature type="signal peptide" evidence="1">
    <location>
        <begin position="1"/>
        <end position="25"/>
    </location>
</feature>
<dbReference type="AlphaFoldDB" id="A0AB36P8E4"/>
<dbReference type="Proteomes" id="UP000198431">
    <property type="component" value="Unassembled WGS sequence"/>
</dbReference>
<accession>A0AB36P8E4</accession>
<sequence>MSKSILKNRVVLLLVSLFFSMSVNAQINMFDTWQINDLMGVRDLEEYSIVKMGKYHLGYMFVLNHDGTFLIRNLPQCGNGIFKNISGSFILIDDTHIRFMLNRISYSSYSKEDNSEEEPNVDLGIFYIYQDSKSIRLIKSNGNLQDDKDKMLYTEMLKTFDENWKSYNYSWVNAKANIPQESVKDYLDNKLIGLSDYKIVYSKKEGYGELFLVRKDEDFHYVLYNSIKQKVSLAYPR</sequence>
<protein>
    <recommendedName>
        <fullName evidence="6">DUF4412 domain-containing protein</fullName>
    </recommendedName>
</protein>
<comment type="caution">
    <text evidence="2">The sequence shown here is derived from an EMBL/GenBank/DDBJ whole genome shotgun (WGS) entry which is preliminary data.</text>
</comment>
<evidence type="ECO:0000313" key="5">
    <source>
        <dbReference type="Proteomes" id="UP000198431"/>
    </source>
</evidence>
<evidence type="ECO:0000313" key="4">
    <source>
        <dbReference type="Proteomes" id="UP000184216"/>
    </source>
</evidence>
<evidence type="ECO:0000313" key="2">
    <source>
        <dbReference type="EMBL" id="OXB07719.1"/>
    </source>
</evidence>
<dbReference type="Proteomes" id="UP000184216">
    <property type="component" value="Unassembled WGS sequence"/>
</dbReference>
<gene>
    <name evidence="2" type="ORF">B0A72_02305</name>
    <name evidence="3" type="ORF">SAMN05444387_3167</name>
</gene>
<dbReference type="EMBL" id="MUHB01000003">
    <property type="protein sequence ID" value="OXB07719.1"/>
    <property type="molecule type" value="Genomic_DNA"/>
</dbReference>
<keyword evidence="4" id="KW-1185">Reference proteome</keyword>
<evidence type="ECO:0000313" key="3">
    <source>
        <dbReference type="EMBL" id="SHM77918.1"/>
    </source>
</evidence>
<reference evidence="2 5" key="1">
    <citation type="submission" date="2016-11" db="EMBL/GenBank/DDBJ databases">
        <title>Whole genomes of Flavobacteriaceae.</title>
        <authorList>
            <person name="Stine C."/>
            <person name="Li C."/>
            <person name="Tadesse D."/>
        </authorList>
    </citation>
    <scope>NUCLEOTIDE SEQUENCE [LARGE SCALE GENOMIC DNA]</scope>
    <source>
        <strain evidence="2 5">ATCC 19366</strain>
    </source>
</reference>
<proteinExistence type="predicted"/>